<dbReference type="EMBL" id="VNIQ01000002">
    <property type="protein sequence ID" value="TYQ07038.1"/>
    <property type="molecule type" value="Genomic_DNA"/>
</dbReference>
<comment type="caution">
    <text evidence="2">The sequence shown here is derived from an EMBL/GenBank/DDBJ whole genome shotgun (WGS) entry which is preliminary data.</text>
</comment>
<feature type="compositionally biased region" description="Basic and acidic residues" evidence="1">
    <location>
        <begin position="62"/>
        <end position="116"/>
    </location>
</feature>
<accession>A0A652YVA4</accession>
<evidence type="ECO:0000313" key="2">
    <source>
        <dbReference type="EMBL" id="TYQ07038.1"/>
    </source>
</evidence>
<proteinExistence type="predicted"/>
<reference evidence="2" key="1">
    <citation type="submission" date="2019-07" db="EMBL/GenBank/DDBJ databases">
        <title>Genomic Encyclopedia of Type Strains, Phase IV (KMG-IV): sequencing the most valuable type-strain genomes for metagenomic binning, comparative biology and taxonomic classification.</title>
        <authorList>
            <person name="Goeker M."/>
        </authorList>
    </citation>
    <scope>NUCLEOTIDE SEQUENCE</scope>
    <source>
        <strain evidence="2">DSM 44596</strain>
    </source>
</reference>
<name>A0A652YVA4_NOCGL</name>
<evidence type="ECO:0000256" key="1">
    <source>
        <dbReference type="SAM" id="MobiDB-lite"/>
    </source>
</evidence>
<sequence length="182" mass="19522">MVSTASQVSVPALRLSASGRSKRHFWGGTRGKEPNTDSQYNDRVLEVIPQPSPAGIDHPKRKTEQDRSAKADSEARKNVGEKDSDTNTEDRRGRDGKGDISARSGYREVLSRESNECRSSGACHKSVVCGCDAAGEAGSDFSETNAKRDAVRVTSASFAVSARNVAPAVEIAHPGMHEPRTP</sequence>
<organism evidence="2">
    <name type="scientific">Nocardia globerula</name>
    <dbReference type="NCBI Taxonomy" id="1818"/>
    <lineage>
        <taxon>Bacteria</taxon>
        <taxon>Bacillati</taxon>
        <taxon>Actinomycetota</taxon>
        <taxon>Actinomycetes</taxon>
        <taxon>Mycobacteriales</taxon>
        <taxon>Nocardiaceae</taxon>
        <taxon>Nocardia</taxon>
    </lineage>
</organism>
<dbReference type="AlphaFoldDB" id="A0A652YVA4"/>
<gene>
    <name evidence="2" type="ORF">FNL38_1021182</name>
</gene>
<feature type="region of interest" description="Disordered" evidence="1">
    <location>
        <begin position="1"/>
        <end position="117"/>
    </location>
</feature>
<protein>
    <submittedName>
        <fullName evidence="2">Uncharacterized protein</fullName>
    </submittedName>
</protein>